<name>A0A9X2VNI8_9PSEU</name>
<dbReference type="InterPro" id="IPR024344">
    <property type="entry name" value="MDMPI_metal-binding"/>
</dbReference>
<dbReference type="InterPro" id="IPR017517">
    <property type="entry name" value="Maleyloyr_isom"/>
</dbReference>
<dbReference type="InterPro" id="IPR034660">
    <property type="entry name" value="DinB/YfiT-like"/>
</dbReference>
<dbReference type="EMBL" id="JANYMP010000010">
    <property type="protein sequence ID" value="MCS7479394.1"/>
    <property type="molecule type" value="Genomic_DNA"/>
</dbReference>
<keyword evidence="3" id="KW-1185">Reference proteome</keyword>
<dbReference type="Proteomes" id="UP001141259">
    <property type="component" value="Unassembled WGS sequence"/>
</dbReference>
<dbReference type="Gene3D" id="1.20.120.450">
    <property type="entry name" value="dinb family like domain"/>
    <property type="match status" value="1"/>
</dbReference>
<dbReference type="SUPFAM" id="SSF109854">
    <property type="entry name" value="DinB/YfiT-like putative metalloenzymes"/>
    <property type="match status" value="1"/>
</dbReference>
<sequence>MPDIRGARSVGRADDVDLLDLLWRTWHGAGLALTPEQWAAPSGLGDWTVRELYAHVVRGVATTAQLVPVEAEPDLPDAAAYFLALRALGGKGAEQVATAARDWSDARDLDTLVADFGEPAAATLAAARATGTGAVKTIAGAMRLSDYVLTRVLEATVHLLDLVAAVPGAAEVPEPALRRTVDVLADLTPPAEFIALATGRASTGVFPVLT</sequence>
<feature type="domain" description="Mycothiol-dependent maleylpyruvate isomerase metal-binding" evidence="1">
    <location>
        <begin position="21"/>
        <end position="162"/>
    </location>
</feature>
<dbReference type="GO" id="GO:0046872">
    <property type="term" value="F:metal ion binding"/>
    <property type="evidence" value="ECO:0007669"/>
    <property type="project" value="InterPro"/>
</dbReference>
<comment type="caution">
    <text evidence="2">The sequence shown here is derived from an EMBL/GenBank/DDBJ whole genome shotgun (WGS) entry which is preliminary data.</text>
</comment>
<evidence type="ECO:0000259" key="1">
    <source>
        <dbReference type="Pfam" id="PF11716"/>
    </source>
</evidence>
<dbReference type="AlphaFoldDB" id="A0A9X2VNI8"/>
<gene>
    <name evidence="2" type="ORF">NZH93_21225</name>
</gene>
<evidence type="ECO:0000313" key="3">
    <source>
        <dbReference type="Proteomes" id="UP001141259"/>
    </source>
</evidence>
<dbReference type="Pfam" id="PF11716">
    <property type="entry name" value="MDMPI_N"/>
    <property type="match status" value="1"/>
</dbReference>
<proteinExistence type="predicted"/>
<evidence type="ECO:0000313" key="2">
    <source>
        <dbReference type="EMBL" id="MCS7479394.1"/>
    </source>
</evidence>
<dbReference type="NCBIfam" id="TIGR03083">
    <property type="entry name" value="maleylpyruvate isomerase family mycothiol-dependent enzyme"/>
    <property type="match status" value="1"/>
</dbReference>
<dbReference type="RefSeq" id="WP_259624900.1">
    <property type="nucleotide sequence ID" value="NZ_JANYMP010000010.1"/>
</dbReference>
<organism evidence="2 3">
    <name type="scientific">Umezawaea endophytica</name>
    <dbReference type="NCBI Taxonomy" id="1654476"/>
    <lineage>
        <taxon>Bacteria</taxon>
        <taxon>Bacillati</taxon>
        <taxon>Actinomycetota</taxon>
        <taxon>Actinomycetes</taxon>
        <taxon>Pseudonocardiales</taxon>
        <taxon>Pseudonocardiaceae</taxon>
        <taxon>Umezawaea</taxon>
    </lineage>
</organism>
<protein>
    <submittedName>
        <fullName evidence="2">Maleylpyruvate isomerase family mycothiol-dependent enzyme</fullName>
    </submittedName>
</protein>
<accession>A0A9X2VNI8</accession>
<reference evidence="2" key="1">
    <citation type="submission" date="2022-08" db="EMBL/GenBank/DDBJ databases">
        <authorList>
            <person name="Tistechok S."/>
            <person name="Samborskyy M."/>
            <person name="Roman I."/>
        </authorList>
    </citation>
    <scope>NUCLEOTIDE SEQUENCE</scope>
    <source>
        <strain evidence="2">DSM 103496</strain>
    </source>
</reference>
<dbReference type="GO" id="GO:0016853">
    <property type="term" value="F:isomerase activity"/>
    <property type="evidence" value="ECO:0007669"/>
    <property type="project" value="UniProtKB-KW"/>
</dbReference>
<keyword evidence="2" id="KW-0413">Isomerase</keyword>